<evidence type="ECO:0000256" key="2">
    <source>
        <dbReference type="ARBA" id="ARBA00022723"/>
    </source>
</evidence>
<evidence type="ECO:0000256" key="1">
    <source>
        <dbReference type="ARBA" id="ARBA00001946"/>
    </source>
</evidence>
<reference evidence="7" key="2">
    <citation type="journal article" date="2018" name="MBio">
        <title>Insights into the evolution of host association through the isolation and characterization of a novel human periodontal pathobiont, Desulfobulbus oralis.</title>
        <authorList>
            <person name="Cross K.L."/>
            <person name="Chirania P."/>
            <person name="Xiong W."/>
            <person name="Beall C.J."/>
            <person name="Elkins J.G."/>
            <person name="Giannone R.J."/>
            <person name="Griffen A.L."/>
            <person name="Guss A.M."/>
            <person name="Hettich R.L."/>
            <person name="Joshi S.S."/>
            <person name="Mokrzan E.M."/>
            <person name="Martin R.K."/>
            <person name="Zhulin I.B."/>
            <person name="Leys E.J."/>
            <person name="Podar M."/>
        </authorList>
    </citation>
    <scope>NUCLEOTIDE SEQUENCE [LARGE SCALE GENOMIC DNA]</scope>
    <source>
        <strain evidence="7">ORNL</strain>
    </source>
</reference>
<feature type="binding site" evidence="4">
    <location>
        <position position="131"/>
    </location>
    <ligand>
        <name>substrate</name>
    </ligand>
</feature>
<proteinExistence type="predicted"/>
<dbReference type="GO" id="GO:0006107">
    <property type="term" value="P:oxaloacetate metabolic process"/>
    <property type="evidence" value="ECO:0007669"/>
    <property type="project" value="TreeGrafter"/>
</dbReference>
<dbReference type="OrthoDB" id="348111at2"/>
<dbReference type="RefSeq" id="WP_104936814.1">
    <property type="nucleotide sequence ID" value="NZ_CP021255.1"/>
</dbReference>
<dbReference type="AlphaFoldDB" id="A0A2L1GPL5"/>
<dbReference type="KEGG" id="deo:CAY53_08885"/>
<evidence type="ECO:0000313" key="7">
    <source>
        <dbReference type="EMBL" id="AVD71567.1"/>
    </source>
</evidence>
<evidence type="ECO:0000256" key="4">
    <source>
        <dbReference type="PIRSR" id="PIRSR015582-1"/>
    </source>
</evidence>
<accession>A0A2L1GPL5</accession>
<dbReference type="InterPro" id="IPR015813">
    <property type="entry name" value="Pyrv/PenolPyrv_kinase-like_dom"/>
</dbReference>
<keyword evidence="2 5" id="KW-0479">Metal-binding</keyword>
<dbReference type="InterPro" id="IPR005000">
    <property type="entry name" value="Aldolase/citrate-lyase_domain"/>
</dbReference>
<evidence type="ECO:0000259" key="6">
    <source>
        <dbReference type="Pfam" id="PF03328"/>
    </source>
</evidence>
<evidence type="ECO:0000256" key="5">
    <source>
        <dbReference type="PIRSR" id="PIRSR015582-2"/>
    </source>
</evidence>
<dbReference type="PANTHER" id="PTHR32308">
    <property type="entry name" value="LYASE BETA SUBUNIT, PUTATIVE (AFU_ORTHOLOGUE AFUA_4G13030)-RELATED"/>
    <property type="match status" value="1"/>
</dbReference>
<gene>
    <name evidence="7" type="ORF">CAY53_08885</name>
</gene>
<dbReference type="GO" id="GO:0016829">
    <property type="term" value="F:lyase activity"/>
    <property type="evidence" value="ECO:0007669"/>
    <property type="project" value="UniProtKB-KW"/>
</dbReference>
<dbReference type="InterPro" id="IPR040442">
    <property type="entry name" value="Pyrv_kinase-like_dom_sf"/>
</dbReference>
<dbReference type="PIRSF" id="PIRSF015582">
    <property type="entry name" value="Cit_lyase_B"/>
    <property type="match status" value="1"/>
</dbReference>
<dbReference type="EMBL" id="CP021255">
    <property type="protein sequence ID" value="AVD71567.1"/>
    <property type="molecule type" value="Genomic_DNA"/>
</dbReference>
<evidence type="ECO:0000313" key="8">
    <source>
        <dbReference type="Proteomes" id="UP000239867"/>
    </source>
</evidence>
<dbReference type="PANTHER" id="PTHR32308:SF10">
    <property type="entry name" value="CITRATE LYASE SUBUNIT BETA"/>
    <property type="match status" value="1"/>
</dbReference>
<name>A0A2L1GPL5_9BACT</name>
<dbReference type="Pfam" id="PF03328">
    <property type="entry name" value="HpcH_HpaI"/>
    <property type="match status" value="1"/>
</dbReference>
<feature type="binding site" evidence="5">
    <location>
        <position position="131"/>
    </location>
    <ligand>
        <name>Mg(2+)</name>
        <dbReference type="ChEBI" id="CHEBI:18420"/>
    </ligand>
</feature>
<keyword evidence="3 5" id="KW-0460">Magnesium</keyword>
<evidence type="ECO:0000256" key="3">
    <source>
        <dbReference type="ARBA" id="ARBA00022842"/>
    </source>
</evidence>
<organism evidence="7 8">
    <name type="scientific">Desulfobulbus oralis</name>
    <dbReference type="NCBI Taxonomy" id="1986146"/>
    <lineage>
        <taxon>Bacteria</taxon>
        <taxon>Pseudomonadati</taxon>
        <taxon>Thermodesulfobacteriota</taxon>
        <taxon>Desulfobulbia</taxon>
        <taxon>Desulfobulbales</taxon>
        <taxon>Desulfobulbaceae</taxon>
        <taxon>Desulfobulbus</taxon>
    </lineage>
</organism>
<feature type="binding site" evidence="5">
    <location>
        <position position="158"/>
    </location>
    <ligand>
        <name>Mg(2+)</name>
        <dbReference type="ChEBI" id="CHEBI:18420"/>
    </ligand>
</feature>
<feature type="binding site" evidence="4">
    <location>
        <position position="66"/>
    </location>
    <ligand>
        <name>substrate</name>
    </ligand>
</feature>
<keyword evidence="7" id="KW-0456">Lyase</keyword>
<dbReference type="GO" id="GO:0000287">
    <property type="term" value="F:magnesium ion binding"/>
    <property type="evidence" value="ECO:0007669"/>
    <property type="project" value="TreeGrafter"/>
</dbReference>
<sequence length="310" mass="33262">MKPRRSNLSVPGHVAKMHAKAADSAADVVMLDLEDSVPFEAKEAARQQVIDSLLHLDWAKKTVTVRINGLDTAFAYRDLIAVVEQAGHVLDAIVIPKVNHEGDIHFAERLLGGIALHKGGPDNIGIEASIETAEGLLRASAIAQASARVQTLVFGIADYQTSIGARLVSISGHGEKEEALYPGHRWHFAISRMVMHAKAAGRMAIDAPYGNFRDPDGLRRSAVMACALGCDGKWAIHPEQIAIINEVFTPSQEDIALAAKVIEASNAARSAGRGAVAVEGRMVDQATVRLATRLWEQARHLGLACPSITE</sequence>
<feature type="domain" description="HpcH/HpaI aldolase/citrate lyase" evidence="6">
    <location>
        <begin position="5"/>
        <end position="238"/>
    </location>
</feature>
<dbReference type="Gene3D" id="3.20.20.60">
    <property type="entry name" value="Phosphoenolpyruvate-binding domains"/>
    <property type="match status" value="1"/>
</dbReference>
<comment type="cofactor">
    <cofactor evidence="1">
        <name>Mg(2+)</name>
        <dbReference type="ChEBI" id="CHEBI:18420"/>
    </cofactor>
</comment>
<dbReference type="InterPro" id="IPR011206">
    <property type="entry name" value="Citrate_lyase_beta/mcl1/mcl2"/>
</dbReference>
<dbReference type="SUPFAM" id="SSF51621">
    <property type="entry name" value="Phosphoenolpyruvate/pyruvate domain"/>
    <property type="match status" value="1"/>
</dbReference>
<protein>
    <submittedName>
        <fullName evidence="7">CoA ester lyase</fullName>
    </submittedName>
</protein>
<dbReference type="Proteomes" id="UP000239867">
    <property type="component" value="Chromosome"/>
</dbReference>
<keyword evidence="8" id="KW-1185">Reference proteome</keyword>
<reference evidence="7" key="1">
    <citation type="submission" date="2017-05" db="EMBL/GenBank/DDBJ databases">
        <authorList>
            <person name="Song R."/>
            <person name="Chenine A.L."/>
            <person name="Ruprecht R.M."/>
        </authorList>
    </citation>
    <scope>NUCLEOTIDE SEQUENCE</scope>
    <source>
        <strain evidence="7">ORNL</strain>
    </source>
</reference>